<dbReference type="SUPFAM" id="SSF81296">
    <property type="entry name" value="E set domains"/>
    <property type="match status" value="1"/>
</dbReference>
<dbReference type="AlphaFoldDB" id="A0AA39QYC1"/>
<accession>A0AA39QYC1</accession>
<dbReference type="EMBL" id="JAFEKC020000015">
    <property type="protein sequence ID" value="KAK0510706.1"/>
    <property type="molecule type" value="Genomic_DNA"/>
</dbReference>
<evidence type="ECO:0000259" key="15">
    <source>
        <dbReference type="PROSITE" id="PS50255"/>
    </source>
</evidence>
<evidence type="ECO:0000256" key="1">
    <source>
        <dbReference type="ARBA" id="ARBA00001924"/>
    </source>
</evidence>
<dbReference type="InterPro" id="IPR014756">
    <property type="entry name" value="Ig_E-set"/>
</dbReference>
<dbReference type="GO" id="GO:0005758">
    <property type="term" value="C:mitochondrial intermembrane space"/>
    <property type="evidence" value="ECO:0007669"/>
    <property type="project" value="UniProtKB-SubCell"/>
</dbReference>
<dbReference type="Pfam" id="PF03404">
    <property type="entry name" value="Mo-co_dimer"/>
    <property type="match status" value="1"/>
</dbReference>
<evidence type="ECO:0000256" key="14">
    <source>
        <dbReference type="ARBA" id="ARBA00049155"/>
    </source>
</evidence>
<dbReference type="Gene3D" id="2.60.40.650">
    <property type="match status" value="1"/>
</dbReference>
<dbReference type="GO" id="GO:0020037">
    <property type="term" value="F:heme binding"/>
    <property type="evidence" value="ECO:0007669"/>
    <property type="project" value="InterPro"/>
</dbReference>
<dbReference type="Pfam" id="PF00173">
    <property type="entry name" value="Cyt-b5"/>
    <property type="match status" value="1"/>
</dbReference>
<dbReference type="GO" id="GO:0008482">
    <property type="term" value="F:sulfite oxidase activity"/>
    <property type="evidence" value="ECO:0007669"/>
    <property type="project" value="UniProtKB-EC"/>
</dbReference>
<evidence type="ECO:0000256" key="2">
    <source>
        <dbReference type="ARBA" id="ARBA00001970"/>
    </source>
</evidence>
<dbReference type="GO" id="GO:0006790">
    <property type="term" value="P:sulfur compound metabolic process"/>
    <property type="evidence" value="ECO:0007669"/>
    <property type="project" value="TreeGrafter"/>
</dbReference>
<dbReference type="InterPro" id="IPR008335">
    <property type="entry name" value="Mopterin_OxRdtase_euk"/>
</dbReference>
<evidence type="ECO:0000256" key="12">
    <source>
        <dbReference type="ARBA" id="ARBA00023004"/>
    </source>
</evidence>
<keyword evidence="13" id="KW-0496">Mitochondrion</keyword>
<comment type="cofactor">
    <cofactor evidence="2">
        <name>heme b</name>
        <dbReference type="ChEBI" id="CHEBI:60344"/>
    </cofactor>
</comment>
<keyword evidence="12" id="KW-0408">Iron</keyword>
<protein>
    <recommendedName>
        <fullName evidence="7">Nitrate reductase [NADPH]</fullName>
        <ecNumber evidence="6">1.7.1.3</ecNumber>
        <ecNumber evidence="5">1.8.3.1</ecNumber>
    </recommendedName>
</protein>
<dbReference type="SMART" id="SM01117">
    <property type="entry name" value="Cyt-b5"/>
    <property type="match status" value="1"/>
</dbReference>
<dbReference type="InterPro" id="IPR036400">
    <property type="entry name" value="Cyt_B5-like_heme/steroid_sf"/>
</dbReference>
<dbReference type="GO" id="GO:0030151">
    <property type="term" value="F:molybdenum ion binding"/>
    <property type="evidence" value="ECO:0007669"/>
    <property type="project" value="InterPro"/>
</dbReference>
<evidence type="ECO:0000313" key="17">
    <source>
        <dbReference type="Proteomes" id="UP001166286"/>
    </source>
</evidence>
<keyword evidence="11" id="KW-0560">Oxidoreductase</keyword>
<keyword evidence="17" id="KW-1185">Reference proteome</keyword>
<dbReference type="SUPFAM" id="SSF55856">
    <property type="entry name" value="Cytochrome b5-like heme/steroid binding domain"/>
    <property type="match status" value="1"/>
</dbReference>
<keyword evidence="9" id="KW-0349">Heme</keyword>
<dbReference type="FunFam" id="3.90.420.10:FF:000002">
    <property type="entry name" value="sulfite oxidase, mitochondrial"/>
    <property type="match status" value="1"/>
</dbReference>
<dbReference type="EC" id="1.7.1.3" evidence="6"/>
<name>A0AA39QYC1_9LECA</name>
<keyword evidence="8" id="KW-0500">Molybdenum</keyword>
<dbReference type="PANTHER" id="PTHR19372">
    <property type="entry name" value="SULFITE REDUCTASE"/>
    <property type="match status" value="1"/>
</dbReference>
<dbReference type="SUPFAM" id="SSF56524">
    <property type="entry name" value="Oxidoreductase molybdopterin-binding domain"/>
    <property type="match status" value="1"/>
</dbReference>
<dbReference type="GO" id="GO:0043546">
    <property type="term" value="F:molybdopterin cofactor binding"/>
    <property type="evidence" value="ECO:0007669"/>
    <property type="project" value="TreeGrafter"/>
</dbReference>
<dbReference type="Gene3D" id="3.90.420.10">
    <property type="entry name" value="Oxidoreductase, molybdopterin-binding domain"/>
    <property type="match status" value="1"/>
</dbReference>
<evidence type="ECO:0000256" key="3">
    <source>
        <dbReference type="ARBA" id="ARBA00004569"/>
    </source>
</evidence>
<comment type="pathway">
    <text evidence="4">Energy metabolism; sulfur metabolism.</text>
</comment>
<comment type="subcellular location">
    <subcellularLocation>
        <location evidence="3">Mitochondrion intermembrane space</location>
    </subcellularLocation>
</comment>
<dbReference type="InterPro" id="IPR036374">
    <property type="entry name" value="OxRdtase_Mopterin-bd_sf"/>
</dbReference>
<evidence type="ECO:0000256" key="13">
    <source>
        <dbReference type="ARBA" id="ARBA00023128"/>
    </source>
</evidence>
<feature type="domain" description="Cytochrome b5 heme-binding" evidence="15">
    <location>
        <begin position="120"/>
        <end position="198"/>
    </location>
</feature>
<sequence length="592" mass="66466">MKQKLQTVLKEALKVKTNSTNFLIDKSLFPTKSHVTSIKSSISPFSTATRYCWNTSFVKSTKPPPKASPAFSRAVTASVFVATTSLTLALIYTHTHPLYADELPHNKQSNPSDPTTSPRRRIIRLHELSAHGPYSPTPWILHHNRVYDITSFLPLHPGGDIILRAAGGSIDPYWDIFSIHKTNGAAELLEEYYIGDVDERDLDAEGKVKGVDDPFKGDPGRDEGSVVLNWRPFNAESGEEGLRAWRTGSGVFYVRNHFWVPEIRSEKHKLVVEMPNGGEKEYSLEDLKKKFKEITITATLQCSGNRRRHMSENARPAAGLQWGVGAISNAVWTGVRLRDVLADAGLDVDELPEDAKHAQFVGAEAYGSSIPIETAVDKRGDVLLAYEMNGEPLPRDHGFPLRVLVPGTVAARSVKWVRKVVVSEEESTSQWQRRDYKCFGPNVKGNPGWDEAPAIQEMPVQSAITGLRDVSRESEGDRILRQGLKMEENWVIVEGYAWSGGGRKITRVDVSADDGKSWHQAELLPDESLGSKAWSWKRWRWVIPRTQVRSCFVVKAADEAGNSQPKDYEPYWNFRGNLTNSWHRVENRQSED</sequence>
<dbReference type="InterPro" id="IPR018506">
    <property type="entry name" value="Cyt_B5_heme-BS"/>
</dbReference>
<dbReference type="PRINTS" id="PR00407">
    <property type="entry name" value="EUMOPTERIN"/>
</dbReference>
<comment type="caution">
    <text evidence="16">The sequence shown here is derived from an EMBL/GenBank/DDBJ whole genome shotgun (WGS) entry which is preliminary data.</text>
</comment>
<keyword evidence="10" id="KW-0479">Metal-binding</keyword>
<evidence type="ECO:0000256" key="11">
    <source>
        <dbReference type="ARBA" id="ARBA00023002"/>
    </source>
</evidence>
<dbReference type="PRINTS" id="PR00363">
    <property type="entry name" value="CYTOCHROMEB5"/>
</dbReference>
<evidence type="ECO:0000313" key="16">
    <source>
        <dbReference type="EMBL" id="KAK0510706.1"/>
    </source>
</evidence>
<evidence type="ECO:0000256" key="9">
    <source>
        <dbReference type="ARBA" id="ARBA00022617"/>
    </source>
</evidence>
<comment type="cofactor">
    <cofactor evidence="1">
        <name>Mo-molybdopterin</name>
        <dbReference type="ChEBI" id="CHEBI:71302"/>
    </cofactor>
</comment>
<dbReference type="InterPro" id="IPR001199">
    <property type="entry name" value="Cyt_B5-like_heme/steroid-bd"/>
</dbReference>
<evidence type="ECO:0000256" key="5">
    <source>
        <dbReference type="ARBA" id="ARBA00012505"/>
    </source>
</evidence>
<evidence type="ECO:0000256" key="4">
    <source>
        <dbReference type="ARBA" id="ARBA00004971"/>
    </source>
</evidence>
<dbReference type="GO" id="GO:0050464">
    <property type="term" value="F:nitrate reductase (NADPH) activity"/>
    <property type="evidence" value="ECO:0007669"/>
    <property type="project" value="UniProtKB-EC"/>
</dbReference>
<evidence type="ECO:0000256" key="10">
    <source>
        <dbReference type="ARBA" id="ARBA00022723"/>
    </source>
</evidence>
<proteinExistence type="predicted"/>
<evidence type="ECO:0000256" key="7">
    <source>
        <dbReference type="ARBA" id="ARBA00015499"/>
    </source>
</evidence>
<evidence type="ECO:0000256" key="6">
    <source>
        <dbReference type="ARBA" id="ARBA00012673"/>
    </source>
</evidence>
<dbReference type="Proteomes" id="UP001166286">
    <property type="component" value="Unassembled WGS sequence"/>
</dbReference>
<dbReference type="FunFam" id="3.10.120.10:FF:000007">
    <property type="entry name" value="Sulfite oxidase, mitochondrial"/>
    <property type="match status" value="1"/>
</dbReference>
<dbReference type="PROSITE" id="PS00191">
    <property type="entry name" value="CYTOCHROME_B5_1"/>
    <property type="match status" value="1"/>
</dbReference>
<reference evidence="16" key="1">
    <citation type="submission" date="2023-03" db="EMBL/GenBank/DDBJ databases">
        <title>Complete genome of Cladonia borealis.</title>
        <authorList>
            <person name="Park H."/>
        </authorList>
    </citation>
    <scope>NUCLEOTIDE SEQUENCE</scope>
    <source>
        <strain evidence="16">ANT050790</strain>
    </source>
</reference>
<evidence type="ECO:0000256" key="8">
    <source>
        <dbReference type="ARBA" id="ARBA00022505"/>
    </source>
</evidence>
<dbReference type="Pfam" id="PF00174">
    <property type="entry name" value="Oxidored_molyb"/>
    <property type="match status" value="1"/>
</dbReference>
<dbReference type="PANTHER" id="PTHR19372:SF7">
    <property type="entry name" value="SULFITE OXIDASE, MITOCHONDRIAL"/>
    <property type="match status" value="1"/>
</dbReference>
<dbReference type="InterPro" id="IPR005066">
    <property type="entry name" value="MoCF_OxRdtse_dimer"/>
</dbReference>
<gene>
    <name evidence="16" type="ORF">JMJ35_007138</name>
</gene>
<dbReference type="PROSITE" id="PS50255">
    <property type="entry name" value="CYTOCHROME_B5_2"/>
    <property type="match status" value="1"/>
</dbReference>
<dbReference type="InterPro" id="IPR000572">
    <property type="entry name" value="OxRdtase_Mopterin-bd_dom"/>
</dbReference>
<dbReference type="Gene3D" id="3.10.120.10">
    <property type="entry name" value="Cytochrome b5-like heme/steroid binding domain"/>
    <property type="match status" value="1"/>
</dbReference>
<organism evidence="16 17">
    <name type="scientific">Cladonia borealis</name>
    <dbReference type="NCBI Taxonomy" id="184061"/>
    <lineage>
        <taxon>Eukaryota</taxon>
        <taxon>Fungi</taxon>
        <taxon>Dikarya</taxon>
        <taxon>Ascomycota</taxon>
        <taxon>Pezizomycotina</taxon>
        <taxon>Lecanoromycetes</taxon>
        <taxon>OSLEUM clade</taxon>
        <taxon>Lecanoromycetidae</taxon>
        <taxon>Lecanorales</taxon>
        <taxon>Lecanorineae</taxon>
        <taxon>Cladoniaceae</taxon>
        <taxon>Cladonia</taxon>
    </lineage>
</organism>
<comment type="catalytic activity">
    <reaction evidence="14">
        <text>nitrite + NADP(+) + H2O = nitrate + NADPH + H(+)</text>
        <dbReference type="Rhea" id="RHEA:19061"/>
        <dbReference type="ChEBI" id="CHEBI:15377"/>
        <dbReference type="ChEBI" id="CHEBI:15378"/>
        <dbReference type="ChEBI" id="CHEBI:16301"/>
        <dbReference type="ChEBI" id="CHEBI:17632"/>
        <dbReference type="ChEBI" id="CHEBI:57783"/>
        <dbReference type="ChEBI" id="CHEBI:58349"/>
        <dbReference type="EC" id="1.7.1.3"/>
    </reaction>
</comment>
<dbReference type="EC" id="1.8.3.1" evidence="5"/>